<sequence>MPPKSKRLIKSTSNVLQKDRNVKNPFLHLFDENPDQFLPSGSICLGQFMPDEKELDEINLKINDVYGAVVVPKLMGIAKEFLESREQFKEKRGKDIKFRTTPVRGNASSKIRNFIDELNLRTRSPIEKCTESEDRDVEMADVTLAASENRRSCKAESPTPTHSLGNETIAFDNRDTGPLATSTPFIIQDDETDDVDASKKEVPQWAQIKNLQKIMEKQMHKNVESIFGTIKPLILSDVFKDYIKKESGN</sequence>
<dbReference type="WBParaSite" id="RSKR_0000232100.1">
    <property type="protein sequence ID" value="RSKR_0000232100.1"/>
    <property type="gene ID" value="RSKR_0000232100"/>
</dbReference>
<organism evidence="1 2">
    <name type="scientific">Rhabditophanes sp. KR3021</name>
    <dbReference type="NCBI Taxonomy" id="114890"/>
    <lineage>
        <taxon>Eukaryota</taxon>
        <taxon>Metazoa</taxon>
        <taxon>Ecdysozoa</taxon>
        <taxon>Nematoda</taxon>
        <taxon>Chromadorea</taxon>
        <taxon>Rhabditida</taxon>
        <taxon>Tylenchina</taxon>
        <taxon>Panagrolaimomorpha</taxon>
        <taxon>Strongyloidoidea</taxon>
        <taxon>Alloionematidae</taxon>
        <taxon>Rhabditophanes</taxon>
    </lineage>
</organism>
<proteinExistence type="predicted"/>
<accession>A0AC35TMD2</accession>
<protein>
    <submittedName>
        <fullName evidence="2">INCENP_ARK-bind domain-containing protein</fullName>
    </submittedName>
</protein>
<name>A0AC35TMD2_9BILA</name>
<reference evidence="2" key="1">
    <citation type="submission" date="2016-11" db="UniProtKB">
        <authorList>
            <consortium name="WormBaseParasite"/>
        </authorList>
    </citation>
    <scope>IDENTIFICATION</scope>
    <source>
        <strain evidence="2">KR3021</strain>
    </source>
</reference>
<dbReference type="Proteomes" id="UP000095286">
    <property type="component" value="Unplaced"/>
</dbReference>
<evidence type="ECO:0000313" key="1">
    <source>
        <dbReference type="Proteomes" id="UP000095286"/>
    </source>
</evidence>
<evidence type="ECO:0000313" key="2">
    <source>
        <dbReference type="WBParaSite" id="RSKR_0000232100.1"/>
    </source>
</evidence>